<sequence>MIRLIGFIFIVIFFIGCKESEQERITRLVNEWSGKVIQFPDSMCLTSYGNDTVRKKYVRERSPYTILNYVDTMGCISCRLQLLRWKEMMEELDSIYPNRVTCLMIFNPKGKKKMIKHLRNNQFDYFVYIDEKDTINRLNNFLKEEELCTFLLDKNDKIIAIGNPVLRPKIRKLYYDIISEETVLTSTDKDFLTVISLSTDKVDLGSFPWDTKKEAEFIISNVGKVPLVINDVITSCGCITVEYSKKPIQIGKSLTLKVKYEAEHPEHFDKTITIYCNIKNAPLRLRISGDAE</sequence>
<evidence type="ECO:0000313" key="1">
    <source>
        <dbReference type="EMBL" id="UYU70937.1"/>
    </source>
</evidence>
<dbReference type="PANTHER" id="PTHR37833">
    <property type="entry name" value="LIPOPROTEIN-RELATED"/>
    <property type="match status" value="1"/>
</dbReference>
<reference evidence="1" key="1">
    <citation type="submission" date="2021-06" db="EMBL/GenBank/DDBJ databases">
        <title>Interrogation of the integrated mobile genetic elements in gut-associated Bacteroides with a consensus prediction approach.</title>
        <authorList>
            <person name="Campbell D.E."/>
            <person name="Leigh J.R."/>
            <person name="Kim T."/>
            <person name="England W."/>
            <person name="Whitaker R.J."/>
            <person name="Degnan P.H."/>
        </authorList>
    </citation>
    <scope>NUCLEOTIDE SEQUENCE</scope>
    <source>
        <strain evidence="1">VPI-BTDOT2</strain>
    </source>
</reference>
<dbReference type="InterPro" id="IPR011467">
    <property type="entry name" value="DUF1573"/>
</dbReference>
<dbReference type="RefSeq" id="WP_211462370.1">
    <property type="nucleotide sequence ID" value="NZ_CP072242.1"/>
</dbReference>
<dbReference type="Gene3D" id="2.60.40.10">
    <property type="entry name" value="Immunoglobulins"/>
    <property type="match status" value="1"/>
</dbReference>
<dbReference type="PROSITE" id="PS51257">
    <property type="entry name" value="PROKAR_LIPOPROTEIN"/>
    <property type="match status" value="1"/>
</dbReference>
<evidence type="ECO:0000313" key="2">
    <source>
        <dbReference type="Proteomes" id="UP001156216"/>
    </source>
</evidence>
<name>A0AA46UA08_BACT4</name>
<proteinExistence type="predicted"/>
<dbReference type="SUPFAM" id="SSF52833">
    <property type="entry name" value="Thioredoxin-like"/>
    <property type="match status" value="1"/>
</dbReference>
<gene>
    <name evidence="1" type="ORF">KQP59_22140</name>
</gene>
<dbReference type="InterPro" id="IPR036249">
    <property type="entry name" value="Thioredoxin-like_sf"/>
</dbReference>
<dbReference type="PANTHER" id="PTHR37833:SF1">
    <property type="entry name" value="SIGNAL PEPTIDE PROTEIN"/>
    <property type="match status" value="1"/>
</dbReference>
<dbReference type="Pfam" id="PF07610">
    <property type="entry name" value="DUF1573"/>
    <property type="match status" value="1"/>
</dbReference>
<dbReference type="Proteomes" id="UP001156216">
    <property type="component" value="Chromosome"/>
</dbReference>
<dbReference type="InterPro" id="IPR013783">
    <property type="entry name" value="Ig-like_fold"/>
</dbReference>
<accession>A0AA46UA08</accession>
<organism evidence="1 2">
    <name type="scientific">Bacteroides thetaiotaomicron</name>
    <dbReference type="NCBI Taxonomy" id="818"/>
    <lineage>
        <taxon>Bacteria</taxon>
        <taxon>Pseudomonadati</taxon>
        <taxon>Bacteroidota</taxon>
        <taxon>Bacteroidia</taxon>
        <taxon>Bacteroidales</taxon>
        <taxon>Bacteroidaceae</taxon>
        <taxon>Bacteroides</taxon>
    </lineage>
</organism>
<protein>
    <submittedName>
        <fullName evidence="1">DUF1573 domain-containing protein</fullName>
    </submittedName>
</protein>
<dbReference type="EMBL" id="CP083681">
    <property type="protein sequence ID" value="UYU70937.1"/>
    <property type="molecule type" value="Genomic_DNA"/>
</dbReference>
<dbReference type="AlphaFoldDB" id="A0AA46UA08"/>